<evidence type="ECO:0000313" key="3">
    <source>
        <dbReference type="Proteomes" id="UP000580250"/>
    </source>
</evidence>
<accession>A0A6V7WGY7</accession>
<reference evidence="2 3" key="1">
    <citation type="submission" date="2020-08" db="EMBL/GenBank/DDBJ databases">
        <authorList>
            <person name="Koutsovoulos G."/>
            <person name="Danchin GJ E."/>
        </authorList>
    </citation>
    <scope>NUCLEOTIDE SEQUENCE [LARGE SCALE GENOMIC DNA]</scope>
</reference>
<organism evidence="2 3">
    <name type="scientific">Meloidogyne enterolobii</name>
    <name type="common">Root-knot nematode worm</name>
    <name type="synonym">Meloidogyne mayaguensis</name>
    <dbReference type="NCBI Taxonomy" id="390850"/>
    <lineage>
        <taxon>Eukaryota</taxon>
        <taxon>Metazoa</taxon>
        <taxon>Ecdysozoa</taxon>
        <taxon>Nematoda</taxon>
        <taxon>Chromadorea</taxon>
        <taxon>Rhabditida</taxon>
        <taxon>Tylenchina</taxon>
        <taxon>Tylenchomorpha</taxon>
        <taxon>Tylenchoidea</taxon>
        <taxon>Meloidogynidae</taxon>
        <taxon>Meloidogyninae</taxon>
        <taxon>Meloidogyne</taxon>
    </lineage>
</organism>
<protein>
    <submittedName>
        <fullName evidence="2">Uncharacterized protein</fullName>
    </submittedName>
</protein>
<dbReference type="Proteomes" id="UP000580250">
    <property type="component" value="Unassembled WGS sequence"/>
</dbReference>
<feature type="region of interest" description="Disordered" evidence="1">
    <location>
        <begin position="17"/>
        <end position="65"/>
    </location>
</feature>
<feature type="compositionally biased region" description="Low complexity" evidence="1">
    <location>
        <begin position="33"/>
        <end position="52"/>
    </location>
</feature>
<proteinExistence type="predicted"/>
<dbReference type="EMBL" id="CAJEWN010000580">
    <property type="protein sequence ID" value="CAD2186269.1"/>
    <property type="molecule type" value="Genomic_DNA"/>
</dbReference>
<evidence type="ECO:0000313" key="2">
    <source>
        <dbReference type="EMBL" id="CAD2186269.1"/>
    </source>
</evidence>
<name>A0A6V7WGY7_MELEN</name>
<evidence type="ECO:0000256" key="1">
    <source>
        <dbReference type="SAM" id="MobiDB-lite"/>
    </source>
</evidence>
<dbReference type="AlphaFoldDB" id="A0A6V7WGY7"/>
<gene>
    <name evidence="2" type="ORF">MENT_LOCUS38751</name>
</gene>
<comment type="caution">
    <text evidence="2">The sequence shown here is derived from an EMBL/GenBank/DDBJ whole genome shotgun (WGS) entry which is preliminary data.</text>
</comment>
<sequence length="497" mass="56949">MTASEIQELRSFILEQKKKKEAAEARRRRSLEKSTSTLSSGSSSIKAPIAKKSQTKSNKKMGNVSRNTFDAVIKSIIERANGQKSKHLKEQDPEHEAILDAVMDYEEDESDDPDPNAVISLGEDEEEYNRRRIERKQRAEQLVPEALLKRAQVLKEPRQGIFIHQCNDCRENQKKRQKFLYNAGSPICFLLTFELCAEDLDKNINLGTYYAAAWGDKEMNVTSEEQSSSFEKSAGVLYFQCSANIASGTDYKLLSLLKYCWILHQCDKCISLQKSLASDMFLQKCGEKYELRFMQQIFISNITTCFMDQHVADIALEELKEKRSRLARKLVQLHGAEYDEKQLKSDLYNAFIQHHRNRFPQIGLVRIHEHFLKERQALGRQAIVDVVKNELYSALGHPNSKYWEQIDLQSAIDVCCYRRYIPSKKKREISPVIIMNDITKRLESQLNIETHASQDLADGGEGPSSTTTNAQDNVSIFAPGTVHYMSTSEEIHSEEGW</sequence>